<proteinExistence type="predicted"/>
<evidence type="ECO:0000313" key="1">
    <source>
        <dbReference type="EMBL" id="GAB95857.1"/>
    </source>
</evidence>
<dbReference type="OrthoDB" id="4872130at2"/>
<dbReference type="RefSeq" id="WP_006592389.1">
    <property type="nucleotide sequence ID" value="NZ_BAHD01000028.1"/>
</dbReference>
<dbReference type="STRING" id="1184609.KILIM_028_00110"/>
<name>K6WUV1_9MICO</name>
<organism evidence="1 2">
    <name type="scientific">Kineosphaera limosa NBRC 100340</name>
    <dbReference type="NCBI Taxonomy" id="1184609"/>
    <lineage>
        <taxon>Bacteria</taxon>
        <taxon>Bacillati</taxon>
        <taxon>Actinomycetota</taxon>
        <taxon>Actinomycetes</taxon>
        <taxon>Micrococcales</taxon>
        <taxon>Dermatophilaceae</taxon>
        <taxon>Kineosphaera</taxon>
    </lineage>
</organism>
<sequence length="89" mass="9828">MADTKDARKGHKKLFKRLTKRFDGTPGLVEPGKADIKAAKKADVEVLTYVERGNFSYGACPACGWEGPGRRAREKATDDYLVHAKDCSK</sequence>
<comment type="caution">
    <text evidence="1">The sequence shown here is derived from an EMBL/GenBank/DDBJ whole genome shotgun (WGS) entry which is preliminary data.</text>
</comment>
<accession>K6WUV1</accession>
<reference evidence="1 2" key="1">
    <citation type="submission" date="2012-08" db="EMBL/GenBank/DDBJ databases">
        <title>Whole genome shotgun sequence of Kineosphaera limosa NBRC 100340.</title>
        <authorList>
            <person name="Yoshida I."/>
            <person name="Isaki S."/>
            <person name="Hosoyama A."/>
            <person name="Tsuchikane K."/>
            <person name="Katsumata H."/>
            <person name="Ando Y."/>
            <person name="Ohji S."/>
            <person name="Hamada M."/>
            <person name="Tamura T."/>
            <person name="Yamazoe A."/>
            <person name="Yamazaki S."/>
            <person name="Fujita N."/>
        </authorList>
    </citation>
    <scope>NUCLEOTIDE SEQUENCE [LARGE SCALE GENOMIC DNA]</scope>
    <source>
        <strain evidence="1 2">NBRC 100340</strain>
    </source>
</reference>
<dbReference type="Proteomes" id="UP000008366">
    <property type="component" value="Unassembled WGS sequence"/>
</dbReference>
<evidence type="ECO:0008006" key="3">
    <source>
        <dbReference type="Google" id="ProtNLM"/>
    </source>
</evidence>
<keyword evidence="2" id="KW-1185">Reference proteome</keyword>
<gene>
    <name evidence="1" type="ORF">KILIM_028_00110</name>
</gene>
<dbReference type="AlphaFoldDB" id="K6WUV1"/>
<protein>
    <recommendedName>
        <fullName evidence="3">Transposase</fullName>
    </recommendedName>
</protein>
<evidence type="ECO:0000313" key="2">
    <source>
        <dbReference type="Proteomes" id="UP000008366"/>
    </source>
</evidence>
<dbReference type="EMBL" id="BAHD01000028">
    <property type="protein sequence ID" value="GAB95857.1"/>
    <property type="molecule type" value="Genomic_DNA"/>
</dbReference>